<dbReference type="PROSITE" id="PS50948">
    <property type="entry name" value="PAN"/>
    <property type="match status" value="1"/>
</dbReference>
<proteinExistence type="predicted"/>
<dbReference type="AlphaFoldDB" id="A0AAQ3JMF3"/>
<protein>
    <recommendedName>
        <fullName evidence="4">Apple domain-containing protein</fullName>
    </recommendedName>
</protein>
<dbReference type="InterPro" id="IPR003609">
    <property type="entry name" value="Pan_app"/>
</dbReference>
<dbReference type="InterPro" id="IPR000858">
    <property type="entry name" value="S_locus_glycoprot_dom"/>
</dbReference>
<dbReference type="GO" id="GO:0048544">
    <property type="term" value="P:recognition of pollen"/>
    <property type="evidence" value="ECO:0007669"/>
    <property type="project" value="InterPro"/>
</dbReference>
<name>A0AAQ3JMF3_9LILI</name>
<dbReference type="Pfam" id="PF08276">
    <property type="entry name" value="PAN_2"/>
    <property type="match status" value="1"/>
</dbReference>
<evidence type="ECO:0000313" key="6">
    <source>
        <dbReference type="Proteomes" id="UP001327560"/>
    </source>
</evidence>
<evidence type="ECO:0000256" key="3">
    <source>
        <dbReference type="SAM" id="Phobius"/>
    </source>
</evidence>
<dbReference type="PANTHER" id="PTHR47976">
    <property type="entry name" value="G-TYPE LECTIN S-RECEPTOR-LIKE SERINE/THREONINE-PROTEIN KINASE SD2-5"/>
    <property type="match status" value="1"/>
</dbReference>
<feature type="transmembrane region" description="Helical" evidence="3">
    <location>
        <begin position="276"/>
        <end position="302"/>
    </location>
</feature>
<dbReference type="EMBL" id="CP136890">
    <property type="protein sequence ID" value="WOK92704.1"/>
    <property type="molecule type" value="Genomic_DNA"/>
</dbReference>
<dbReference type="CDD" id="cd01098">
    <property type="entry name" value="PAN_AP_plant"/>
    <property type="match status" value="1"/>
</dbReference>
<organism evidence="5 6">
    <name type="scientific">Canna indica</name>
    <name type="common">Indian-shot</name>
    <dbReference type="NCBI Taxonomy" id="4628"/>
    <lineage>
        <taxon>Eukaryota</taxon>
        <taxon>Viridiplantae</taxon>
        <taxon>Streptophyta</taxon>
        <taxon>Embryophyta</taxon>
        <taxon>Tracheophyta</taxon>
        <taxon>Spermatophyta</taxon>
        <taxon>Magnoliopsida</taxon>
        <taxon>Liliopsida</taxon>
        <taxon>Zingiberales</taxon>
        <taxon>Cannaceae</taxon>
        <taxon>Canna</taxon>
    </lineage>
</organism>
<dbReference type="InterPro" id="IPR051343">
    <property type="entry name" value="G-type_lectin_kinases/EP1-like"/>
</dbReference>
<dbReference type="PANTHER" id="PTHR47976:SF13">
    <property type="entry name" value="RECEPTOR-LIKE SERINE_THREONINE-PROTEIN KINASE"/>
    <property type="match status" value="1"/>
</dbReference>
<keyword evidence="2" id="KW-1015">Disulfide bond</keyword>
<dbReference type="Pfam" id="PF00954">
    <property type="entry name" value="S_locus_glycop"/>
    <property type="match status" value="1"/>
</dbReference>
<keyword evidence="1" id="KW-0732">Signal</keyword>
<dbReference type="InterPro" id="IPR036426">
    <property type="entry name" value="Bulb-type_lectin_dom_sf"/>
</dbReference>
<keyword evidence="3" id="KW-1133">Transmembrane helix</keyword>
<evidence type="ECO:0000259" key="4">
    <source>
        <dbReference type="PROSITE" id="PS50948"/>
    </source>
</evidence>
<evidence type="ECO:0000256" key="2">
    <source>
        <dbReference type="ARBA" id="ARBA00023157"/>
    </source>
</evidence>
<keyword evidence="3" id="KW-0472">Membrane</keyword>
<keyword evidence="6" id="KW-1185">Reference proteome</keyword>
<evidence type="ECO:0000256" key="1">
    <source>
        <dbReference type="ARBA" id="ARBA00022729"/>
    </source>
</evidence>
<dbReference type="SUPFAM" id="SSF51110">
    <property type="entry name" value="alpha-D-mannose-specific plant lectins"/>
    <property type="match status" value="1"/>
</dbReference>
<sequence>MNITGSGNLVLFDQNGIPIWQSFDHPADTLVLGQRLRGGQRVVANKTMAEWTTGQVYITVLSDGLYAFAGFNPPQQYYPNTIASTTGNNSAYMNYLNGGLEIFTGSANGTIALPSASSVQFMRLEFDGRLRVYDWNQSLGWQAIYDVLKLDVCDFPLVCGEYGICSYGECTCPRGEDESSTTFFQQVDINLPSRVQGIDEEESCKQACLNNCSCKAALFQYGEKVSNGDCYLLSELFSLKKNEPLNTHYNSTAYIKVQIPTAPSPNSAPSANKKGAGIGVIVSIIGAVLFAFFIGGIIIVLLRRKKAIEEEEDDFRQVPGMPTRFTFEELKLATDNFCKKLGERLRQLVVFITSSW</sequence>
<keyword evidence="3" id="KW-0812">Transmembrane</keyword>
<feature type="domain" description="Apple" evidence="4">
    <location>
        <begin position="172"/>
        <end position="258"/>
    </location>
</feature>
<accession>A0AAQ3JMF3</accession>
<gene>
    <name evidence="5" type="ORF">Cni_G01395</name>
</gene>
<reference evidence="5 6" key="1">
    <citation type="submission" date="2023-10" db="EMBL/GenBank/DDBJ databases">
        <title>Chromosome-scale genome assembly provides insights into flower coloration mechanisms of Canna indica.</title>
        <authorList>
            <person name="Li C."/>
        </authorList>
    </citation>
    <scope>NUCLEOTIDE SEQUENCE [LARGE SCALE GENOMIC DNA]</scope>
    <source>
        <tissue evidence="5">Flower</tissue>
    </source>
</reference>
<evidence type="ECO:0000313" key="5">
    <source>
        <dbReference type="EMBL" id="WOK92704.1"/>
    </source>
</evidence>
<dbReference type="Proteomes" id="UP001327560">
    <property type="component" value="Chromosome 1"/>
</dbReference>